<dbReference type="AlphaFoldDB" id="A0A0P9CDT5"/>
<dbReference type="PATRIC" id="fig|471514.4.peg.453"/>
<dbReference type="EMBL" id="LJCO01000042">
    <property type="protein sequence ID" value="KPV43932.1"/>
    <property type="molecule type" value="Genomic_DNA"/>
</dbReference>
<dbReference type="PROSITE" id="PS01125">
    <property type="entry name" value="ROK"/>
    <property type="match status" value="1"/>
</dbReference>
<dbReference type="InterPro" id="IPR049874">
    <property type="entry name" value="ROK_cs"/>
</dbReference>
<protein>
    <recommendedName>
        <fullName evidence="4">ROK family protein</fullName>
    </recommendedName>
</protein>
<proteinExistence type="inferred from homology"/>
<dbReference type="Proteomes" id="UP000050482">
    <property type="component" value="Unassembled WGS sequence"/>
</dbReference>
<keyword evidence="3" id="KW-1185">Reference proteome</keyword>
<accession>A0A0P9CDT5</accession>
<dbReference type="InterPro" id="IPR000600">
    <property type="entry name" value="ROK"/>
</dbReference>
<name>A0A0P9CDT5_9BACL</name>
<sequence length="328" mass="35301">MLLEVNPVGGYFLAADLTGPSLCFGIVDLSLQVVTMQTSKELCSQGDKLYTQLRDGLLRLQDDCKIKSRNVLGVGVATPGLIGSDGTVLEADNLGWHHFNLREHLEKDLSSLVIVQNDSNAAAYGEFQYNSLHEMRIDNMLYVSVDTGVGSGLVFNGQLYRGARGLAGEVGHIKVSSDGLQCTCGRRGCLETVSSAPGMIRDYQQKSGRLIESFYELAFRANSGDVLAASVIREAAEVTGVVIANHINMLNLDAVVLGGGVCMTSDLFIQVIREYAKDTLPELREGLVVRRSSLGSQAGLIGVASLSINYLFPISSDVLFPRYAATNS</sequence>
<evidence type="ECO:0008006" key="4">
    <source>
        <dbReference type="Google" id="ProtNLM"/>
    </source>
</evidence>
<reference evidence="2 3" key="1">
    <citation type="submission" date="2015-09" db="EMBL/GenBank/DDBJ databases">
        <title>Draft genome sequence of Alicyclobacillus ferrooxydans DSM 22381.</title>
        <authorList>
            <person name="Hemp J."/>
        </authorList>
    </citation>
    <scope>NUCLEOTIDE SEQUENCE [LARGE SCALE GENOMIC DNA]</scope>
    <source>
        <strain evidence="2 3">TC-34</strain>
    </source>
</reference>
<comment type="caution">
    <text evidence="2">The sequence shown here is derived from an EMBL/GenBank/DDBJ whole genome shotgun (WGS) entry which is preliminary data.</text>
</comment>
<dbReference type="PANTHER" id="PTHR18964:SF149">
    <property type="entry name" value="BIFUNCTIONAL UDP-N-ACETYLGLUCOSAMINE 2-EPIMERASE_N-ACETYLMANNOSAMINE KINASE"/>
    <property type="match status" value="1"/>
</dbReference>
<gene>
    <name evidence="2" type="ORF">AN477_09400</name>
</gene>
<dbReference type="PANTHER" id="PTHR18964">
    <property type="entry name" value="ROK (REPRESSOR, ORF, KINASE) FAMILY"/>
    <property type="match status" value="1"/>
</dbReference>
<dbReference type="Pfam" id="PF00480">
    <property type="entry name" value="ROK"/>
    <property type="match status" value="1"/>
</dbReference>
<comment type="similarity">
    <text evidence="1">Belongs to the ROK (NagC/XylR) family.</text>
</comment>
<dbReference type="Gene3D" id="3.30.420.40">
    <property type="match status" value="2"/>
</dbReference>
<evidence type="ECO:0000313" key="2">
    <source>
        <dbReference type="EMBL" id="KPV43932.1"/>
    </source>
</evidence>
<organism evidence="2 3">
    <name type="scientific">Alicyclobacillus ferrooxydans</name>
    <dbReference type="NCBI Taxonomy" id="471514"/>
    <lineage>
        <taxon>Bacteria</taxon>
        <taxon>Bacillati</taxon>
        <taxon>Bacillota</taxon>
        <taxon>Bacilli</taxon>
        <taxon>Bacillales</taxon>
        <taxon>Alicyclobacillaceae</taxon>
        <taxon>Alicyclobacillus</taxon>
    </lineage>
</organism>
<evidence type="ECO:0000313" key="3">
    <source>
        <dbReference type="Proteomes" id="UP000050482"/>
    </source>
</evidence>
<dbReference type="SUPFAM" id="SSF53067">
    <property type="entry name" value="Actin-like ATPase domain"/>
    <property type="match status" value="1"/>
</dbReference>
<dbReference type="InterPro" id="IPR043129">
    <property type="entry name" value="ATPase_NBD"/>
</dbReference>
<dbReference type="STRING" id="471514.AN477_09400"/>
<evidence type="ECO:0000256" key="1">
    <source>
        <dbReference type="ARBA" id="ARBA00006479"/>
    </source>
</evidence>